<keyword evidence="8 13" id="KW-0067">ATP-binding</keyword>
<keyword evidence="9 13" id="KW-0460">Magnesium</keyword>
<feature type="domain" description="Aminoacyl-transfer RNA synthetases class-II family profile" evidence="16">
    <location>
        <begin position="190"/>
        <end position="509"/>
    </location>
</feature>
<gene>
    <name evidence="13 17" type="primary">lysS</name>
    <name evidence="17" type="ORF">CKO25_04485</name>
</gene>
<keyword evidence="7 13" id="KW-0547">Nucleotide-binding</keyword>
<dbReference type="GO" id="GO:0004824">
    <property type="term" value="F:lysine-tRNA ligase activity"/>
    <property type="evidence" value="ECO:0007669"/>
    <property type="project" value="UniProtKB-UniRule"/>
</dbReference>
<dbReference type="Pfam" id="PF01336">
    <property type="entry name" value="tRNA_anti-codon"/>
    <property type="match status" value="1"/>
</dbReference>
<evidence type="ECO:0000256" key="14">
    <source>
        <dbReference type="RuleBase" id="RU000336"/>
    </source>
</evidence>
<evidence type="ECO:0000256" key="1">
    <source>
        <dbReference type="ARBA" id="ARBA00004496"/>
    </source>
</evidence>
<evidence type="ECO:0000256" key="4">
    <source>
        <dbReference type="ARBA" id="ARBA00022490"/>
    </source>
</evidence>
<evidence type="ECO:0000256" key="12">
    <source>
        <dbReference type="ARBA" id="ARBA00048573"/>
    </source>
</evidence>
<evidence type="ECO:0000256" key="9">
    <source>
        <dbReference type="ARBA" id="ARBA00022842"/>
    </source>
</evidence>
<reference evidence="17 18" key="1">
    <citation type="journal article" date="2020" name="Microorganisms">
        <title>Osmotic Adaptation and Compatible Solute Biosynthesis of Phototrophic Bacteria as Revealed from Genome Analyses.</title>
        <authorList>
            <person name="Imhoff J.F."/>
            <person name="Rahn T."/>
            <person name="Kunzel S."/>
            <person name="Keller A."/>
            <person name="Neulinger S.C."/>
        </authorList>
    </citation>
    <scope>NUCLEOTIDE SEQUENCE [LARGE SCALE GENOMIC DNA]</scope>
    <source>
        <strain evidence="17 18">DSM 21303</strain>
    </source>
</reference>
<evidence type="ECO:0000313" key="17">
    <source>
        <dbReference type="EMBL" id="MBK1643925.1"/>
    </source>
</evidence>
<evidence type="ECO:0000256" key="5">
    <source>
        <dbReference type="ARBA" id="ARBA00022598"/>
    </source>
</evidence>
<feature type="coiled-coil region" evidence="15">
    <location>
        <begin position="429"/>
        <end position="456"/>
    </location>
</feature>
<dbReference type="InterPro" id="IPR044136">
    <property type="entry name" value="Lys-tRNA-ligase_II_N"/>
</dbReference>
<comment type="cofactor">
    <cofactor evidence="13 14">
        <name>Mg(2+)</name>
        <dbReference type="ChEBI" id="CHEBI:18420"/>
    </cofactor>
    <text evidence="13 14">Binds 3 Mg(2+) ions per subunit.</text>
</comment>
<dbReference type="Gene3D" id="3.30.930.10">
    <property type="entry name" value="Bira Bifunctional Protein, Domain 2"/>
    <property type="match status" value="1"/>
</dbReference>
<dbReference type="HAMAP" id="MF_00252">
    <property type="entry name" value="Lys_tRNA_synth_class2"/>
    <property type="match status" value="1"/>
</dbReference>
<dbReference type="PROSITE" id="PS50862">
    <property type="entry name" value="AA_TRNA_LIGASE_II"/>
    <property type="match status" value="1"/>
</dbReference>
<dbReference type="FunFam" id="2.40.50.140:FF:000024">
    <property type="entry name" value="Lysine--tRNA ligase"/>
    <property type="match status" value="1"/>
</dbReference>
<dbReference type="InterPro" id="IPR004364">
    <property type="entry name" value="Aa-tRNA-synt_II"/>
</dbReference>
<dbReference type="SUPFAM" id="SSF55681">
    <property type="entry name" value="Class II aaRS and biotin synthetases"/>
    <property type="match status" value="1"/>
</dbReference>
<evidence type="ECO:0000256" key="11">
    <source>
        <dbReference type="ARBA" id="ARBA00023146"/>
    </source>
</evidence>
<dbReference type="SUPFAM" id="SSF50249">
    <property type="entry name" value="Nucleic acid-binding proteins"/>
    <property type="match status" value="1"/>
</dbReference>
<keyword evidence="6 13" id="KW-0479">Metal-binding</keyword>
<evidence type="ECO:0000256" key="15">
    <source>
        <dbReference type="SAM" id="Coils"/>
    </source>
</evidence>
<feature type="binding site" evidence="13">
    <location>
        <position position="428"/>
    </location>
    <ligand>
        <name>Mg(2+)</name>
        <dbReference type="ChEBI" id="CHEBI:18420"/>
        <label>1</label>
    </ligand>
</feature>
<dbReference type="CDD" id="cd04322">
    <property type="entry name" value="LysRS_N"/>
    <property type="match status" value="1"/>
</dbReference>
<dbReference type="GO" id="GO:0005524">
    <property type="term" value="F:ATP binding"/>
    <property type="evidence" value="ECO:0007669"/>
    <property type="project" value="UniProtKB-UniRule"/>
</dbReference>
<evidence type="ECO:0000256" key="13">
    <source>
        <dbReference type="HAMAP-Rule" id="MF_00252"/>
    </source>
</evidence>
<evidence type="ECO:0000256" key="7">
    <source>
        <dbReference type="ARBA" id="ARBA00022741"/>
    </source>
</evidence>
<evidence type="ECO:0000256" key="2">
    <source>
        <dbReference type="ARBA" id="ARBA00008226"/>
    </source>
</evidence>
<dbReference type="NCBIfam" id="TIGR00499">
    <property type="entry name" value="lysS_bact"/>
    <property type="match status" value="1"/>
</dbReference>
<dbReference type="InterPro" id="IPR004365">
    <property type="entry name" value="NA-bd_OB_tRNA"/>
</dbReference>
<comment type="subcellular location">
    <subcellularLocation>
        <location evidence="1 13">Cytoplasm</location>
    </subcellularLocation>
</comment>
<keyword evidence="10 13" id="KW-0648">Protein biosynthesis</keyword>
<dbReference type="Pfam" id="PF00152">
    <property type="entry name" value="tRNA-synt_2"/>
    <property type="match status" value="1"/>
</dbReference>
<dbReference type="CDD" id="cd00775">
    <property type="entry name" value="LysRS_core"/>
    <property type="match status" value="1"/>
</dbReference>
<dbReference type="Proteomes" id="UP001138802">
    <property type="component" value="Unassembled WGS sequence"/>
</dbReference>
<dbReference type="GO" id="GO:0000049">
    <property type="term" value="F:tRNA binding"/>
    <property type="evidence" value="ECO:0007669"/>
    <property type="project" value="TreeGrafter"/>
</dbReference>
<dbReference type="NCBIfam" id="NF001756">
    <property type="entry name" value="PRK00484.1"/>
    <property type="match status" value="1"/>
</dbReference>
<evidence type="ECO:0000256" key="3">
    <source>
        <dbReference type="ARBA" id="ARBA00011738"/>
    </source>
</evidence>
<dbReference type="PANTHER" id="PTHR42918">
    <property type="entry name" value="LYSYL-TRNA SYNTHETASE"/>
    <property type="match status" value="1"/>
</dbReference>
<comment type="subunit">
    <text evidence="3 13">Homodimer.</text>
</comment>
<dbReference type="EC" id="6.1.1.6" evidence="13"/>
<keyword evidence="11 13" id="KW-0030">Aminoacyl-tRNA synthetase</keyword>
<dbReference type="PRINTS" id="PR00982">
    <property type="entry name" value="TRNASYNTHLYS"/>
</dbReference>
<dbReference type="InterPro" id="IPR045864">
    <property type="entry name" value="aa-tRNA-synth_II/BPL/LPL"/>
</dbReference>
<dbReference type="GO" id="GO:0006430">
    <property type="term" value="P:lysyl-tRNA aminoacylation"/>
    <property type="evidence" value="ECO:0007669"/>
    <property type="project" value="UniProtKB-UniRule"/>
</dbReference>
<comment type="catalytic activity">
    <reaction evidence="12 13 14">
        <text>tRNA(Lys) + L-lysine + ATP = L-lysyl-tRNA(Lys) + AMP + diphosphate</text>
        <dbReference type="Rhea" id="RHEA:20792"/>
        <dbReference type="Rhea" id="RHEA-COMP:9696"/>
        <dbReference type="Rhea" id="RHEA-COMP:9697"/>
        <dbReference type="ChEBI" id="CHEBI:30616"/>
        <dbReference type="ChEBI" id="CHEBI:32551"/>
        <dbReference type="ChEBI" id="CHEBI:33019"/>
        <dbReference type="ChEBI" id="CHEBI:78442"/>
        <dbReference type="ChEBI" id="CHEBI:78529"/>
        <dbReference type="ChEBI" id="CHEBI:456215"/>
        <dbReference type="EC" id="6.1.1.6"/>
    </reaction>
</comment>
<name>A0A9X1B8B7_9GAMM</name>
<dbReference type="InterPro" id="IPR018149">
    <property type="entry name" value="Lys-tRNA-synth_II_C"/>
</dbReference>
<comment type="similarity">
    <text evidence="2 13">Belongs to the class-II aminoacyl-tRNA synthetase family.</text>
</comment>
<accession>A0A9X1B8B7</accession>
<evidence type="ECO:0000313" key="18">
    <source>
        <dbReference type="Proteomes" id="UP001138802"/>
    </source>
</evidence>
<dbReference type="InterPro" id="IPR006195">
    <property type="entry name" value="aa-tRNA-synth_II"/>
</dbReference>
<organism evidence="17 18">
    <name type="scientific">Thiocapsa imhoffii</name>
    <dbReference type="NCBI Taxonomy" id="382777"/>
    <lineage>
        <taxon>Bacteria</taxon>
        <taxon>Pseudomonadati</taxon>
        <taxon>Pseudomonadota</taxon>
        <taxon>Gammaproteobacteria</taxon>
        <taxon>Chromatiales</taxon>
        <taxon>Chromatiaceae</taxon>
        <taxon>Thiocapsa</taxon>
    </lineage>
</organism>
<keyword evidence="4 13" id="KW-0963">Cytoplasm</keyword>
<comment type="caution">
    <text evidence="17">The sequence shown here is derived from an EMBL/GenBank/DDBJ whole genome shotgun (WGS) entry which is preliminary data.</text>
</comment>
<feature type="binding site" evidence="13">
    <location>
        <position position="421"/>
    </location>
    <ligand>
        <name>Mg(2+)</name>
        <dbReference type="ChEBI" id="CHEBI:18420"/>
        <label>1</label>
    </ligand>
</feature>
<dbReference type="GO" id="GO:0042803">
    <property type="term" value="F:protein homodimerization activity"/>
    <property type="evidence" value="ECO:0007669"/>
    <property type="project" value="UniProtKB-ARBA"/>
</dbReference>
<evidence type="ECO:0000256" key="10">
    <source>
        <dbReference type="ARBA" id="ARBA00022917"/>
    </source>
</evidence>
<protein>
    <recommendedName>
        <fullName evidence="13">Lysine--tRNA ligase</fullName>
        <ecNumber evidence="13">6.1.1.6</ecNumber>
    </recommendedName>
    <alternativeName>
        <fullName evidence="13">Lysyl-tRNA synthetase</fullName>
        <shortName evidence="13">LysRS</shortName>
    </alternativeName>
</protein>
<dbReference type="AlphaFoldDB" id="A0A9X1B8B7"/>
<dbReference type="InterPro" id="IPR002313">
    <property type="entry name" value="Lys-tRNA-ligase_II"/>
</dbReference>
<proteinExistence type="inferred from homology"/>
<evidence type="ECO:0000256" key="6">
    <source>
        <dbReference type="ARBA" id="ARBA00022723"/>
    </source>
</evidence>
<dbReference type="EMBL" id="NRSD01000003">
    <property type="protein sequence ID" value="MBK1643925.1"/>
    <property type="molecule type" value="Genomic_DNA"/>
</dbReference>
<keyword evidence="5 13" id="KW-0436">Ligase</keyword>
<dbReference type="RefSeq" id="WP_200386732.1">
    <property type="nucleotide sequence ID" value="NZ_NRSD01000003.1"/>
</dbReference>
<dbReference type="FunFam" id="3.30.930.10:FF:000001">
    <property type="entry name" value="Lysine--tRNA ligase"/>
    <property type="match status" value="1"/>
</dbReference>
<dbReference type="Gene3D" id="2.40.50.140">
    <property type="entry name" value="Nucleic acid-binding proteins"/>
    <property type="match status" value="1"/>
</dbReference>
<dbReference type="GO" id="GO:0005829">
    <property type="term" value="C:cytosol"/>
    <property type="evidence" value="ECO:0007669"/>
    <property type="project" value="TreeGrafter"/>
</dbReference>
<keyword evidence="15" id="KW-0175">Coiled coil</keyword>
<evidence type="ECO:0000259" key="16">
    <source>
        <dbReference type="PROSITE" id="PS50862"/>
    </source>
</evidence>
<sequence length="512" mass="58701">MSEESEPVGQAESADPQVVDEHKLIAQRREKLAQIRAQGPAFPNDFRRDVIAGEVLAEYGESTPEHLDAAPVRVKVAGRLMSRRVMGKASFAHLQDLSGRIQLFVQRDLVGEESYARFKRDFDLGDILGAEGVLFKTKTGELSIKCETLRLLTKALRPLPEKFHGLSDMESRYRQRYLDLIMNAGTRETFRIRTRVIQFIRDYLNARGYLEVETPMMQVIPGGAVARPFITHHNALDMQLFLRIAPELFLKRLVVGGLEKVYEINRNFRNEGLSTRHNPEFTMLEFYEAYADYLDLMDLTESMLRAMTESVLGQTRIRYQGREYDFARPFVRMTVREAILHFNPGLAAAELDDLESLRRVAERLEIAVKPTWGLGKLQIELFERTAEHRLMEPTFITEYPTEVSPLARRNDRNPFVTDRFEFFVAGREIANGFSELNDAEDQAERFRQQVAEKDAGDLEAMYYDTDYIRALEHGMPPTAGEGVGIDRLVMLLTDSPSIRDVLLFPHMRPEGS</sequence>
<feature type="binding site" evidence="13">
    <location>
        <position position="428"/>
    </location>
    <ligand>
        <name>Mg(2+)</name>
        <dbReference type="ChEBI" id="CHEBI:18420"/>
        <label>2</label>
    </ligand>
</feature>
<dbReference type="GO" id="GO:0000287">
    <property type="term" value="F:magnesium ion binding"/>
    <property type="evidence" value="ECO:0007669"/>
    <property type="project" value="UniProtKB-UniRule"/>
</dbReference>
<dbReference type="InterPro" id="IPR012340">
    <property type="entry name" value="NA-bd_OB-fold"/>
</dbReference>
<dbReference type="PANTHER" id="PTHR42918:SF15">
    <property type="entry name" value="LYSINE--TRNA LIGASE, CHLOROPLASTIC_MITOCHONDRIAL"/>
    <property type="match status" value="1"/>
</dbReference>
<keyword evidence="18" id="KW-1185">Reference proteome</keyword>
<evidence type="ECO:0000256" key="8">
    <source>
        <dbReference type="ARBA" id="ARBA00022840"/>
    </source>
</evidence>